<name>A0A9X2W3M6_9SPHN</name>
<evidence type="ECO:0000313" key="2">
    <source>
        <dbReference type="EMBL" id="MCT2559375.1"/>
    </source>
</evidence>
<proteinExistence type="predicted"/>
<feature type="transmembrane region" description="Helical" evidence="1">
    <location>
        <begin position="89"/>
        <end position="112"/>
    </location>
</feature>
<keyword evidence="1" id="KW-0812">Transmembrane</keyword>
<sequence length="205" mass="21573">MHQTSGLRVVFENSEDRARFSELYEDALRAFRQRQRSELTAVFDGPIPAEEAYRELMEVGVRQDAISLLWRAGQFLESNHGHPPGHSRLSVATASTAAGLAGAIFGIVLLAVPGLGLVAASGAIAANALGTMGAVGGALGASGGGIARMLTDLDVDDREIPYFAMRIAHGKIFLSVDPVECECSLELVRATLVRHGGQFAIAASG</sequence>
<dbReference type="EMBL" id="JAOAMV010000005">
    <property type="protein sequence ID" value="MCT2559375.1"/>
    <property type="molecule type" value="Genomic_DNA"/>
</dbReference>
<keyword evidence="1" id="KW-0472">Membrane</keyword>
<reference evidence="2" key="1">
    <citation type="submission" date="2022-09" db="EMBL/GenBank/DDBJ databases">
        <title>The genome sequence of Tsuneonella sp. YG55.</title>
        <authorList>
            <person name="Liu Y."/>
        </authorList>
    </citation>
    <scope>NUCLEOTIDE SEQUENCE</scope>
    <source>
        <strain evidence="2">YG55</strain>
    </source>
</reference>
<keyword evidence="1" id="KW-1133">Transmembrane helix</keyword>
<dbReference type="RefSeq" id="WP_259962263.1">
    <property type="nucleotide sequence ID" value="NZ_JAOAMV010000005.1"/>
</dbReference>
<feature type="transmembrane region" description="Helical" evidence="1">
    <location>
        <begin position="118"/>
        <end position="141"/>
    </location>
</feature>
<dbReference type="AlphaFoldDB" id="A0A9X2W3M6"/>
<comment type="caution">
    <text evidence="2">The sequence shown here is derived from an EMBL/GenBank/DDBJ whole genome shotgun (WGS) entry which is preliminary data.</text>
</comment>
<organism evidence="2 3">
    <name type="scientific">Tsuneonella litorea</name>
    <dbReference type="NCBI Taxonomy" id="2976475"/>
    <lineage>
        <taxon>Bacteria</taxon>
        <taxon>Pseudomonadati</taxon>
        <taxon>Pseudomonadota</taxon>
        <taxon>Alphaproteobacteria</taxon>
        <taxon>Sphingomonadales</taxon>
        <taxon>Erythrobacteraceae</taxon>
        <taxon>Tsuneonella</taxon>
    </lineage>
</organism>
<keyword evidence="3" id="KW-1185">Reference proteome</keyword>
<dbReference type="Proteomes" id="UP001142648">
    <property type="component" value="Unassembled WGS sequence"/>
</dbReference>
<evidence type="ECO:0008006" key="4">
    <source>
        <dbReference type="Google" id="ProtNLM"/>
    </source>
</evidence>
<accession>A0A9X2W3M6</accession>
<evidence type="ECO:0000313" key="3">
    <source>
        <dbReference type="Proteomes" id="UP001142648"/>
    </source>
</evidence>
<evidence type="ECO:0000256" key="1">
    <source>
        <dbReference type="SAM" id="Phobius"/>
    </source>
</evidence>
<gene>
    <name evidence="2" type="ORF">N0B51_10335</name>
</gene>
<protein>
    <recommendedName>
        <fullName evidence="4">DUF1269 domain-containing protein</fullName>
    </recommendedName>
</protein>